<dbReference type="InterPro" id="IPR004561">
    <property type="entry name" value="IsoChor_synthase"/>
</dbReference>
<dbReference type="EC" id="5.4.4.2" evidence="3"/>
<dbReference type="Gene3D" id="3.60.120.10">
    <property type="entry name" value="Anthranilate synthase"/>
    <property type="match status" value="1"/>
</dbReference>
<comment type="catalytic activity">
    <reaction evidence="1">
        <text>chorismate = isochorismate</text>
        <dbReference type="Rhea" id="RHEA:18985"/>
        <dbReference type="ChEBI" id="CHEBI:29748"/>
        <dbReference type="ChEBI" id="CHEBI:29780"/>
        <dbReference type="EC" id="5.4.4.2"/>
    </reaction>
</comment>
<evidence type="ECO:0000256" key="1">
    <source>
        <dbReference type="ARBA" id="ARBA00000799"/>
    </source>
</evidence>
<comment type="similarity">
    <text evidence="2">Belongs to the isochorismate synthase family.</text>
</comment>
<organism evidence="7 8">
    <name type="scientific">Veillonella montpellierensis DNF00314</name>
    <dbReference type="NCBI Taxonomy" id="1401067"/>
    <lineage>
        <taxon>Bacteria</taxon>
        <taxon>Bacillati</taxon>
        <taxon>Bacillota</taxon>
        <taxon>Negativicutes</taxon>
        <taxon>Veillonellales</taxon>
        <taxon>Veillonellaceae</taxon>
        <taxon>Veillonella</taxon>
    </lineage>
</organism>
<keyword evidence="8" id="KW-1185">Reference proteome</keyword>
<dbReference type="AlphaFoldDB" id="A0A096CMH0"/>
<dbReference type="NCBIfam" id="TIGR00543">
    <property type="entry name" value="isochor_syn"/>
    <property type="match status" value="1"/>
</dbReference>
<dbReference type="InterPro" id="IPR015890">
    <property type="entry name" value="Chorismate_C"/>
</dbReference>
<evidence type="ECO:0000259" key="6">
    <source>
        <dbReference type="Pfam" id="PF00425"/>
    </source>
</evidence>
<keyword evidence="4" id="KW-0413">Isomerase</keyword>
<comment type="caution">
    <text evidence="7">The sequence shown here is derived from an EMBL/GenBank/DDBJ whole genome shotgun (WGS) entry which is preliminary data.</text>
</comment>
<feature type="domain" description="Chorismate-utilising enzyme C-terminal" evidence="6">
    <location>
        <begin position="123"/>
        <end position="371"/>
    </location>
</feature>
<accession>A0A096CMH0</accession>
<protein>
    <recommendedName>
        <fullName evidence="3">isochorismate synthase</fullName>
        <ecNumber evidence="3">5.4.4.2</ecNumber>
    </recommendedName>
    <alternativeName>
        <fullName evidence="5">Isochorismate mutase</fullName>
    </alternativeName>
</protein>
<dbReference type="Proteomes" id="UP000029628">
    <property type="component" value="Unassembled WGS sequence"/>
</dbReference>
<evidence type="ECO:0000256" key="2">
    <source>
        <dbReference type="ARBA" id="ARBA00005297"/>
    </source>
</evidence>
<name>A0A096CMH0_9FIRM</name>
<gene>
    <name evidence="7" type="ORF">HMPREF0872_08065</name>
</gene>
<dbReference type="Pfam" id="PF00425">
    <property type="entry name" value="Chorismate_bind"/>
    <property type="match status" value="1"/>
</dbReference>
<dbReference type="SUPFAM" id="SSF56322">
    <property type="entry name" value="ADC synthase"/>
    <property type="match status" value="1"/>
</dbReference>
<dbReference type="PANTHER" id="PTHR42839">
    <property type="entry name" value="ISOCHORISMATE SYNTHASE ENTC"/>
    <property type="match status" value="1"/>
</dbReference>
<dbReference type="EMBL" id="JRNT01000037">
    <property type="protein sequence ID" value="KGF46514.1"/>
    <property type="molecule type" value="Genomic_DNA"/>
</dbReference>
<dbReference type="eggNOG" id="COG1169">
    <property type="taxonomic scope" value="Bacteria"/>
</dbReference>
<proteinExistence type="inferred from homology"/>
<evidence type="ECO:0000256" key="4">
    <source>
        <dbReference type="ARBA" id="ARBA00023235"/>
    </source>
</evidence>
<dbReference type="RefSeq" id="WP_038153139.1">
    <property type="nucleotide sequence ID" value="NZ_JRNT01000037.1"/>
</dbReference>
<dbReference type="InterPro" id="IPR005801">
    <property type="entry name" value="ADC_synthase"/>
</dbReference>
<evidence type="ECO:0000256" key="3">
    <source>
        <dbReference type="ARBA" id="ARBA00012824"/>
    </source>
</evidence>
<dbReference type="PANTHER" id="PTHR42839:SF2">
    <property type="entry name" value="ISOCHORISMATE SYNTHASE ENTC"/>
    <property type="match status" value="1"/>
</dbReference>
<sequence>MYKKQFMRLENPFSFWHAFPDTERIYWCDTQHDRIIIGAKRLIALSSEQEIGRYPYVFYGRTFFDTTRPSHWNHMGNELIAFTYYYVVDGNESYCLYADTLPIIDDKTSELVHHDVYESSHDYEQWASLFHAIQRAIHEGTVSKVVASREVEFTSPQGFHVESILHNLVTRNSGCFIFAYQKEGKTFLGASPEVLVEKKQSHVMSYALAGTCAREGCDEQEKEALLQDHKNVYEHSLVRDMIIHTMQGITSQVTVAPMDIMTLPNLYHLRTIIDAHDASTSIVDWCHALHPTPAMGGTPSDVALDMIKRYESHERGMYASPLGIIEGNGDGLCVVGIRSALIVDTHLYAYVGCGIVADSDCVEEYKESNSKLRTILESL</sequence>
<evidence type="ECO:0000313" key="8">
    <source>
        <dbReference type="Proteomes" id="UP000029628"/>
    </source>
</evidence>
<evidence type="ECO:0000313" key="7">
    <source>
        <dbReference type="EMBL" id="KGF46514.1"/>
    </source>
</evidence>
<dbReference type="GO" id="GO:0008909">
    <property type="term" value="F:isochorismate synthase activity"/>
    <property type="evidence" value="ECO:0007669"/>
    <property type="project" value="UniProtKB-EC"/>
</dbReference>
<reference evidence="7 8" key="1">
    <citation type="submission" date="2014-07" db="EMBL/GenBank/DDBJ databases">
        <authorList>
            <person name="McCorrison J."/>
            <person name="Sanka R."/>
            <person name="Torralba M."/>
            <person name="Gillis M."/>
            <person name="Haft D.H."/>
            <person name="Methe B."/>
            <person name="Sutton G."/>
            <person name="Nelson K.E."/>
        </authorList>
    </citation>
    <scope>NUCLEOTIDE SEQUENCE [LARGE SCALE GENOMIC DNA]</scope>
    <source>
        <strain evidence="7 8">DNF00314</strain>
    </source>
</reference>
<evidence type="ECO:0000256" key="5">
    <source>
        <dbReference type="ARBA" id="ARBA00041564"/>
    </source>
</evidence>